<dbReference type="InterPro" id="IPR013083">
    <property type="entry name" value="Znf_RING/FYVE/PHD"/>
</dbReference>
<feature type="region of interest" description="Disordered" evidence="5">
    <location>
        <begin position="213"/>
        <end position="365"/>
    </location>
</feature>
<dbReference type="GO" id="GO:0016874">
    <property type="term" value="F:ligase activity"/>
    <property type="evidence" value="ECO:0007669"/>
    <property type="project" value="UniProtKB-KW"/>
</dbReference>
<proteinExistence type="predicted"/>
<keyword evidence="3" id="KW-0862">Zinc</keyword>
<protein>
    <submittedName>
        <fullName evidence="7">TOPRS ligase</fullName>
    </submittedName>
</protein>
<keyword evidence="2 4" id="KW-0863">Zinc-finger</keyword>
<dbReference type="PROSITE" id="PS50089">
    <property type="entry name" value="ZF_RING_2"/>
    <property type="match status" value="1"/>
</dbReference>
<evidence type="ECO:0000259" key="6">
    <source>
        <dbReference type="PROSITE" id="PS50089"/>
    </source>
</evidence>
<sequence>MDTETEWSCPICHNARDDIAYVMPCCHQFCLSCTLRWASMRQQCPLCRGPIDIVRFPLLEAQNYLQFVLTGSERSPGARRQARRAPSHPAESSPHRPVASSPLSPQAILSSAEQEAVGGLLPQVWAELFQRQERLLDPLLSWLRRALEAIYGTQWWRVRSAEGNILHALCVCGLDEEVMVQRLQDCLEEYTSPLVHGVINTIVQRCSEDAQRLHHSRAATEEDNSPADSSSSSSPVRSSSSSSSSFSSSSTSSISSRGGTPDPILASSSSSSGSPRQAEAGRTEATPGRDPGCPRSVPSPAEQERPQEEPVEAAGPSAQGWSRRPSVSDQGRGRLLRGPRRPPKRRTASSEDCPQPCKRSHCRQH</sequence>
<gene>
    <name evidence="7" type="primary">Topors_1</name>
    <name evidence="7" type="ORF">TODMEX_R04868</name>
</gene>
<evidence type="ECO:0000256" key="3">
    <source>
        <dbReference type="ARBA" id="ARBA00022833"/>
    </source>
</evidence>
<evidence type="ECO:0000313" key="7">
    <source>
        <dbReference type="EMBL" id="NWI67012.1"/>
    </source>
</evidence>
<feature type="compositionally biased region" description="Basic residues" evidence="5">
    <location>
        <begin position="334"/>
        <end position="347"/>
    </location>
</feature>
<dbReference type="EMBL" id="WEIS01053228">
    <property type="protein sequence ID" value="NWI67012.1"/>
    <property type="molecule type" value="Genomic_DNA"/>
</dbReference>
<dbReference type="SMART" id="SM00184">
    <property type="entry name" value="RING"/>
    <property type="match status" value="1"/>
</dbReference>
<dbReference type="Gene3D" id="3.30.40.10">
    <property type="entry name" value="Zinc/RING finger domain, C3HC4 (zinc finger)"/>
    <property type="match status" value="1"/>
</dbReference>
<dbReference type="SUPFAM" id="SSF57850">
    <property type="entry name" value="RING/U-box"/>
    <property type="match status" value="1"/>
</dbReference>
<accession>A0A851DDX4</accession>
<feature type="non-terminal residue" evidence="7">
    <location>
        <position position="365"/>
    </location>
</feature>
<evidence type="ECO:0000313" key="8">
    <source>
        <dbReference type="Proteomes" id="UP000660247"/>
    </source>
</evidence>
<keyword evidence="8" id="KW-1185">Reference proteome</keyword>
<keyword evidence="7" id="KW-0436">Ligase</keyword>
<feature type="region of interest" description="Disordered" evidence="5">
    <location>
        <begin position="75"/>
        <end position="103"/>
    </location>
</feature>
<name>A0A851DDX4_TODME</name>
<feature type="domain" description="RING-type" evidence="6">
    <location>
        <begin position="9"/>
        <end position="48"/>
    </location>
</feature>
<dbReference type="Proteomes" id="UP000660247">
    <property type="component" value="Unassembled WGS sequence"/>
</dbReference>
<dbReference type="OrthoDB" id="21204at2759"/>
<keyword evidence="1" id="KW-0479">Metal-binding</keyword>
<dbReference type="InterPro" id="IPR001841">
    <property type="entry name" value="Znf_RING"/>
</dbReference>
<comment type="caution">
    <text evidence="7">The sequence shown here is derived from an EMBL/GenBank/DDBJ whole genome shotgun (WGS) entry which is preliminary data.</text>
</comment>
<feature type="non-terminal residue" evidence="7">
    <location>
        <position position="1"/>
    </location>
</feature>
<dbReference type="Pfam" id="PF13920">
    <property type="entry name" value="zf-C3HC4_3"/>
    <property type="match status" value="1"/>
</dbReference>
<organism evidence="7 8">
    <name type="scientific">Todus mexicanus</name>
    <name type="common">Puerto Rican tody</name>
    <dbReference type="NCBI Taxonomy" id="135184"/>
    <lineage>
        <taxon>Eukaryota</taxon>
        <taxon>Metazoa</taxon>
        <taxon>Chordata</taxon>
        <taxon>Craniata</taxon>
        <taxon>Vertebrata</taxon>
        <taxon>Euteleostomi</taxon>
        <taxon>Archelosauria</taxon>
        <taxon>Archosauria</taxon>
        <taxon>Dinosauria</taxon>
        <taxon>Saurischia</taxon>
        <taxon>Theropoda</taxon>
        <taxon>Coelurosauria</taxon>
        <taxon>Aves</taxon>
        <taxon>Neognathae</taxon>
        <taxon>Neoaves</taxon>
        <taxon>Telluraves</taxon>
        <taxon>Coraciimorphae</taxon>
        <taxon>Coraciiformes</taxon>
        <taxon>Todidae</taxon>
        <taxon>Todus</taxon>
    </lineage>
</organism>
<evidence type="ECO:0000256" key="2">
    <source>
        <dbReference type="ARBA" id="ARBA00022771"/>
    </source>
</evidence>
<reference evidence="7" key="1">
    <citation type="submission" date="2019-10" db="EMBL/GenBank/DDBJ databases">
        <title>Bird 10,000 Genomes (B10K) Project - Family phase.</title>
        <authorList>
            <person name="Zhang G."/>
        </authorList>
    </citation>
    <scope>NUCLEOTIDE SEQUENCE</scope>
    <source>
        <strain evidence="7">B10K-DU-002-69</strain>
        <tissue evidence="7">Muscle</tissue>
    </source>
</reference>
<dbReference type="AlphaFoldDB" id="A0A851DDX4"/>
<evidence type="ECO:0000256" key="4">
    <source>
        <dbReference type="PROSITE-ProRule" id="PRU00175"/>
    </source>
</evidence>
<evidence type="ECO:0000256" key="1">
    <source>
        <dbReference type="ARBA" id="ARBA00022723"/>
    </source>
</evidence>
<evidence type="ECO:0000256" key="5">
    <source>
        <dbReference type="SAM" id="MobiDB-lite"/>
    </source>
</evidence>
<feature type="compositionally biased region" description="Low complexity" evidence="5">
    <location>
        <begin position="229"/>
        <end position="256"/>
    </location>
</feature>
<dbReference type="GO" id="GO:0008270">
    <property type="term" value="F:zinc ion binding"/>
    <property type="evidence" value="ECO:0007669"/>
    <property type="project" value="UniProtKB-KW"/>
</dbReference>